<dbReference type="SMART" id="SM00382">
    <property type="entry name" value="AAA"/>
    <property type="match status" value="1"/>
</dbReference>
<keyword evidence="7" id="KW-1185">Reference proteome</keyword>
<dbReference type="Pfam" id="PF00004">
    <property type="entry name" value="AAA"/>
    <property type="match status" value="1"/>
</dbReference>
<dbReference type="Proteomes" id="UP001486207">
    <property type="component" value="Unassembled WGS sequence"/>
</dbReference>
<dbReference type="PANTHER" id="PTHR23073">
    <property type="entry name" value="26S PROTEASOME REGULATORY SUBUNIT"/>
    <property type="match status" value="1"/>
</dbReference>
<dbReference type="CDD" id="cd19481">
    <property type="entry name" value="RecA-like_protease"/>
    <property type="match status" value="1"/>
</dbReference>
<evidence type="ECO:0000256" key="3">
    <source>
        <dbReference type="ARBA" id="ARBA00022840"/>
    </source>
</evidence>
<sequence length="414" mass="44994">MWPGQTHKPVGNLPGMSKPEDGSWSGLDDTERALLELMSAALKSDEQAVRELCRRWMRKPPTVSGHAVALRAELRALLTALPERSPLRGGAVRSAEWRPPAGADLPRDPETNQTLLRSVETSSSPGPVLDDACRAQVDGIVAERPLRERLLEAGLQPSRSVLLSGPPGVGKSMTAAYIAEQMKQPLLAVDLASVMSSYLGRTGRNLRAVLDYASETECVLFLDEFDALAKRRDDNTDVGELKRLVNVLLLELDRWPAGSFLVAATNHLDLVDSAIARRFDVKIEMPMPECEQRKSLVGQIPVMVAASVDGDCISLLALATEGKSHSDIVKLVNGFAREVIVEDGSLGGFPERVANYAMVSLREQAKTDTEVRSQIIRLAHQSLGYSQRKIASILGVSHPTVSRALASQEKVTKA</sequence>
<dbReference type="Pfam" id="PF13384">
    <property type="entry name" value="HTH_23"/>
    <property type="match status" value="1"/>
</dbReference>
<accession>A0ABV1Y7L2</accession>
<dbReference type="SUPFAM" id="SSF52540">
    <property type="entry name" value="P-loop containing nucleoside triphosphate hydrolases"/>
    <property type="match status" value="1"/>
</dbReference>
<evidence type="ECO:0000256" key="4">
    <source>
        <dbReference type="SAM" id="MobiDB-lite"/>
    </source>
</evidence>
<evidence type="ECO:0000256" key="1">
    <source>
        <dbReference type="ARBA" id="ARBA00006914"/>
    </source>
</evidence>
<proteinExistence type="inferred from homology"/>
<evidence type="ECO:0000256" key="2">
    <source>
        <dbReference type="ARBA" id="ARBA00022741"/>
    </source>
</evidence>
<comment type="caution">
    <text evidence="6">The sequence shown here is derived from an EMBL/GenBank/DDBJ whole genome shotgun (WGS) entry which is preliminary data.</text>
</comment>
<keyword evidence="2" id="KW-0547">Nucleotide-binding</keyword>
<dbReference type="RefSeq" id="WP_308437707.1">
    <property type="nucleotide sequence ID" value="NZ_BNBM01000021.1"/>
</dbReference>
<dbReference type="InterPro" id="IPR050221">
    <property type="entry name" value="26S_Proteasome_ATPase"/>
</dbReference>
<name>A0ABV1Y7L2_9ACTN</name>
<dbReference type="Gene3D" id="3.40.50.300">
    <property type="entry name" value="P-loop containing nucleotide triphosphate hydrolases"/>
    <property type="match status" value="1"/>
</dbReference>
<protein>
    <submittedName>
        <fullName evidence="6">AAA family ATPase</fullName>
    </submittedName>
</protein>
<evidence type="ECO:0000259" key="5">
    <source>
        <dbReference type="SMART" id="SM00382"/>
    </source>
</evidence>
<feature type="domain" description="AAA+ ATPase" evidence="5">
    <location>
        <begin position="157"/>
        <end position="289"/>
    </location>
</feature>
<evidence type="ECO:0000313" key="7">
    <source>
        <dbReference type="Proteomes" id="UP001486207"/>
    </source>
</evidence>
<evidence type="ECO:0000313" key="6">
    <source>
        <dbReference type="EMBL" id="MER7379605.1"/>
    </source>
</evidence>
<gene>
    <name evidence="6" type="ORF">ABT384_44175</name>
</gene>
<comment type="similarity">
    <text evidence="1">Belongs to the AAA ATPase family.</text>
</comment>
<feature type="region of interest" description="Disordered" evidence="4">
    <location>
        <begin position="88"/>
        <end position="110"/>
    </location>
</feature>
<dbReference type="InterPro" id="IPR003593">
    <property type="entry name" value="AAA+_ATPase"/>
</dbReference>
<dbReference type="EMBL" id="JBEPFB010000035">
    <property type="protein sequence ID" value="MER7379605.1"/>
    <property type="molecule type" value="Genomic_DNA"/>
</dbReference>
<feature type="region of interest" description="Disordered" evidence="4">
    <location>
        <begin position="1"/>
        <end position="27"/>
    </location>
</feature>
<organism evidence="6 7">
    <name type="scientific">Streptomyces lanatus</name>
    <dbReference type="NCBI Taxonomy" id="66900"/>
    <lineage>
        <taxon>Bacteria</taxon>
        <taxon>Bacillati</taxon>
        <taxon>Actinomycetota</taxon>
        <taxon>Actinomycetes</taxon>
        <taxon>Kitasatosporales</taxon>
        <taxon>Streptomycetaceae</taxon>
        <taxon>Streptomyces</taxon>
    </lineage>
</organism>
<keyword evidence="3" id="KW-0067">ATP-binding</keyword>
<dbReference type="InterPro" id="IPR027417">
    <property type="entry name" value="P-loop_NTPase"/>
</dbReference>
<reference evidence="6 7" key="1">
    <citation type="submission" date="2024-06" db="EMBL/GenBank/DDBJ databases">
        <title>The Natural Products Discovery Center: Release of the First 8490 Sequenced Strains for Exploring Actinobacteria Biosynthetic Diversity.</title>
        <authorList>
            <person name="Kalkreuter E."/>
            <person name="Kautsar S.A."/>
            <person name="Yang D."/>
            <person name="Bader C.D."/>
            <person name="Teijaro C.N."/>
            <person name="Fluegel L."/>
            <person name="Davis C.M."/>
            <person name="Simpson J.R."/>
            <person name="Lauterbach L."/>
            <person name="Steele A.D."/>
            <person name="Gui C."/>
            <person name="Meng S."/>
            <person name="Li G."/>
            <person name="Viehrig K."/>
            <person name="Ye F."/>
            <person name="Su P."/>
            <person name="Kiefer A.F."/>
            <person name="Nichols A."/>
            <person name="Cepeda A.J."/>
            <person name="Yan W."/>
            <person name="Fan B."/>
            <person name="Jiang Y."/>
            <person name="Adhikari A."/>
            <person name="Zheng C.-J."/>
            <person name="Schuster L."/>
            <person name="Cowan T.M."/>
            <person name="Smanski M.J."/>
            <person name="Chevrette M.G."/>
            <person name="De Carvalho L.P.S."/>
            <person name="Shen B."/>
        </authorList>
    </citation>
    <scope>NUCLEOTIDE SEQUENCE [LARGE SCALE GENOMIC DNA]</scope>
    <source>
        <strain evidence="6 7">NPDC000155</strain>
    </source>
</reference>
<dbReference type="InterPro" id="IPR003959">
    <property type="entry name" value="ATPase_AAA_core"/>
</dbReference>